<sequence length="55" mass="6114">MANNSSKVQLFWPYTFLLTAAPVMPRWAASSLRVVRERNMSSLTFAPTASLAVIN</sequence>
<protein>
    <submittedName>
        <fullName evidence="1">Uncharacterized protein</fullName>
    </submittedName>
</protein>
<gene>
    <name evidence="1" type="ORF">QP027_02620</name>
</gene>
<keyword evidence="2" id="KW-1185">Reference proteome</keyword>
<dbReference type="Proteomes" id="UP001225598">
    <property type="component" value="Chromosome"/>
</dbReference>
<evidence type="ECO:0000313" key="2">
    <source>
        <dbReference type="Proteomes" id="UP001225598"/>
    </source>
</evidence>
<proteinExistence type="predicted"/>
<organism evidence="1 2">
    <name type="scientific">Corynebacterium breve</name>
    <dbReference type="NCBI Taxonomy" id="3049799"/>
    <lineage>
        <taxon>Bacteria</taxon>
        <taxon>Bacillati</taxon>
        <taxon>Actinomycetota</taxon>
        <taxon>Actinomycetes</taxon>
        <taxon>Mycobacteriales</taxon>
        <taxon>Corynebacteriaceae</taxon>
        <taxon>Corynebacterium</taxon>
    </lineage>
</organism>
<dbReference type="EMBL" id="CP126969">
    <property type="protein sequence ID" value="WIM68313.1"/>
    <property type="molecule type" value="Genomic_DNA"/>
</dbReference>
<accession>A0ABY8VJB3</accession>
<name>A0ABY8VJB3_9CORY</name>
<reference evidence="1 2" key="1">
    <citation type="submission" date="2023-05" db="EMBL/GenBank/DDBJ databases">
        <title>Corynebacterium suedekumii sp. nov. and Corynebacterium breve sp. nov. isolated from raw cow's milk.</title>
        <authorList>
            <person name="Baer M.K."/>
            <person name="Mehl L."/>
            <person name="Hellmuth R."/>
            <person name="Marke G."/>
            <person name="Lipski A."/>
        </authorList>
    </citation>
    <scope>NUCLEOTIDE SEQUENCE [LARGE SCALE GENOMIC DNA]</scope>
    <source>
        <strain evidence="1 2">R4</strain>
    </source>
</reference>
<evidence type="ECO:0000313" key="1">
    <source>
        <dbReference type="EMBL" id="WIM68313.1"/>
    </source>
</evidence>